<proteinExistence type="predicted"/>
<sequence length="99" mass="10520">MDGGCAKPQPNRPVSGTGSTPFKGVGGEQREVSYHQTSWVRTTAMGPEADKGLGHVTWATASERNCSRTECTGRSVQGANPEPQAFRDSRVAFPIESPA</sequence>
<protein>
    <submittedName>
        <fullName evidence="2">Uncharacterized protein</fullName>
    </submittedName>
</protein>
<dbReference type="Proteomes" id="UP000010552">
    <property type="component" value="Unassembled WGS sequence"/>
</dbReference>
<organism evidence="2 3">
    <name type="scientific">Pteropus alecto</name>
    <name type="common">Black flying fox</name>
    <dbReference type="NCBI Taxonomy" id="9402"/>
    <lineage>
        <taxon>Eukaryota</taxon>
        <taxon>Metazoa</taxon>
        <taxon>Chordata</taxon>
        <taxon>Craniata</taxon>
        <taxon>Vertebrata</taxon>
        <taxon>Euteleostomi</taxon>
        <taxon>Mammalia</taxon>
        <taxon>Eutheria</taxon>
        <taxon>Laurasiatheria</taxon>
        <taxon>Chiroptera</taxon>
        <taxon>Yinpterochiroptera</taxon>
        <taxon>Pteropodoidea</taxon>
        <taxon>Pteropodidae</taxon>
        <taxon>Pteropodinae</taxon>
        <taxon>Pteropus</taxon>
    </lineage>
</organism>
<dbReference type="AlphaFoldDB" id="L5KST9"/>
<reference evidence="3" key="1">
    <citation type="journal article" date="2013" name="Science">
        <title>Comparative analysis of bat genomes provides insight into the evolution of flight and immunity.</title>
        <authorList>
            <person name="Zhang G."/>
            <person name="Cowled C."/>
            <person name="Shi Z."/>
            <person name="Huang Z."/>
            <person name="Bishop-Lilly K.A."/>
            <person name="Fang X."/>
            <person name="Wynne J.W."/>
            <person name="Xiong Z."/>
            <person name="Baker M.L."/>
            <person name="Zhao W."/>
            <person name="Tachedjian M."/>
            <person name="Zhu Y."/>
            <person name="Zhou P."/>
            <person name="Jiang X."/>
            <person name="Ng J."/>
            <person name="Yang L."/>
            <person name="Wu L."/>
            <person name="Xiao J."/>
            <person name="Feng Y."/>
            <person name="Chen Y."/>
            <person name="Sun X."/>
            <person name="Zhang Y."/>
            <person name="Marsh G.A."/>
            <person name="Crameri G."/>
            <person name="Broder C.C."/>
            <person name="Frey K.G."/>
            <person name="Wang L.F."/>
            <person name="Wang J."/>
        </authorList>
    </citation>
    <scope>NUCLEOTIDE SEQUENCE [LARGE SCALE GENOMIC DNA]</scope>
</reference>
<dbReference type="EMBL" id="KB030572">
    <property type="protein sequence ID" value="ELK14467.1"/>
    <property type="molecule type" value="Genomic_DNA"/>
</dbReference>
<name>L5KST9_PTEAL</name>
<dbReference type="InParanoid" id="L5KST9"/>
<keyword evidence="3" id="KW-1185">Reference proteome</keyword>
<gene>
    <name evidence="2" type="ORF">PAL_GLEAN10016194</name>
</gene>
<evidence type="ECO:0000313" key="2">
    <source>
        <dbReference type="EMBL" id="ELK14467.1"/>
    </source>
</evidence>
<feature type="region of interest" description="Disordered" evidence="1">
    <location>
        <begin position="1"/>
        <end position="35"/>
    </location>
</feature>
<evidence type="ECO:0000313" key="3">
    <source>
        <dbReference type="Proteomes" id="UP000010552"/>
    </source>
</evidence>
<accession>L5KST9</accession>
<feature type="region of interest" description="Disordered" evidence="1">
    <location>
        <begin position="71"/>
        <end position="99"/>
    </location>
</feature>
<evidence type="ECO:0000256" key="1">
    <source>
        <dbReference type="SAM" id="MobiDB-lite"/>
    </source>
</evidence>